<feature type="region of interest" description="Disordered" evidence="1">
    <location>
        <begin position="1"/>
        <end position="20"/>
    </location>
</feature>
<accession>A0AA40CIM3</accession>
<organism evidence="3 4">
    <name type="scientific">Cercophora newfieldiana</name>
    <dbReference type="NCBI Taxonomy" id="92897"/>
    <lineage>
        <taxon>Eukaryota</taxon>
        <taxon>Fungi</taxon>
        <taxon>Dikarya</taxon>
        <taxon>Ascomycota</taxon>
        <taxon>Pezizomycotina</taxon>
        <taxon>Sordariomycetes</taxon>
        <taxon>Sordariomycetidae</taxon>
        <taxon>Sordariales</taxon>
        <taxon>Lasiosphaeriaceae</taxon>
        <taxon>Cercophora</taxon>
    </lineage>
</organism>
<dbReference type="Gene3D" id="1.20.1280.50">
    <property type="match status" value="1"/>
</dbReference>
<feature type="compositionally biased region" description="Polar residues" evidence="1">
    <location>
        <begin position="66"/>
        <end position="75"/>
    </location>
</feature>
<evidence type="ECO:0000256" key="1">
    <source>
        <dbReference type="SAM" id="MobiDB-lite"/>
    </source>
</evidence>
<dbReference type="PROSITE" id="PS50181">
    <property type="entry name" value="FBOX"/>
    <property type="match status" value="1"/>
</dbReference>
<dbReference type="Proteomes" id="UP001174936">
    <property type="component" value="Unassembled WGS sequence"/>
</dbReference>
<feature type="domain" description="F-box" evidence="2">
    <location>
        <begin position="100"/>
        <end position="146"/>
    </location>
</feature>
<dbReference type="SUPFAM" id="SSF81383">
    <property type="entry name" value="F-box domain"/>
    <property type="match status" value="1"/>
</dbReference>
<feature type="region of interest" description="Disordered" evidence="1">
    <location>
        <begin position="54"/>
        <end position="75"/>
    </location>
</feature>
<name>A0AA40CIM3_9PEZI</name>
<dbReference type="InterPro" id="IPR036047">
    <property type="entry name" value="F-box-like_dom_sf"/>
</dbReference>
<comment type="caution">
    <text evidence="3">The sequence shown here is derived from an EMBL/GenBank/DDBJ whole genome shotgun (WGS) entry which is preliminary data.</text>
</comment>
<protein>
    <recommendedName>
        <fullName evidence="2">F-box domain-containing protein</fullName>
    </recommendedName>
</protein>
<reference evidence="3" key="1">
    <citation type="submission" date="2023-06" db="EMBL/GenBank/DDBJ databases">
        <title>Genome-scale phylogeny and comparative genomics of the fungal order Sordariales.</title>
        <authorList>
            <consortium name="Lawrence Berkeley National Laboratory"/>
            <person name="Hensen N."/>
            <person name="Bonometti L."/>
            <person name="Westerberg I."/>
            <person name="Brannstrom I.O."/>
            <person name="Guillou S."/>
            <person name="Cros-Aarteil S."/>
            <person name="Calhoun S."/>
            <person name="Haridas S."/>
            <person name="Kuo A."/>
            <person name="Mondo S."/>
            <person name="Pangilinan J."/>
            <person name="Riley R."/>
            <person name="Labutti K."/>
            <person name="Andreopoulos B."/>
            <person name="Lipzen A."/>
            <person name="Chen C."/>
            <person name="Yanf M."/>
            <person name="Daum C."/>
            <person name="Ng V."/>
            <person name="Clum A."/>
            <person name="Steindorff A."/>
            <person name="Ohm R."/>
            <person name="Martin F."/>
            <person name="Silar P."/>
            <person name="Natvig D."/>
            <person name="Lalanne C."/>
            <person name="Gautier V."/>
            <person name="Ament-Velasquez S.L."/>
            <person name="Kruys A."/>
            <person name="Hutchinson M.I."/>
            <person name="Powell A.J."/>
            <person name="Barry K."/>
            <person name="Miller A.N."/>
            <person name="Grigoriev I.V."/>
            <person name="Debuchy R."/>
            <person name="Gladieux P."/>
            <person name="Thoren M.H."/>
            <person name="Johannesson H."/>
        </authorList>
    </citation>
    <scope>NUCLEOTIDE SEQUENCE</scope>
    <source>
        <strain evidence="3">SMH2532-1</strain>
    </source>
</reference>
<keyword evidence="4" id="KW-1185">Reference proteome</keyword>
<evidence type="ECO:0000259" key="2">
    <source>
        <dbReference type="PROSITE" id="PS50181"/>
    </source>
</evidence>
<dbReference type="CDD" id="cd09917">
    <property type="entry name" value="F-box_SF"/>
    <property type="match status" value="1"/>
</dbReference>
<evidence type="ECO:0000313" key="3">
    <source>
        <dbReference type="EMBL" id="KAK0639770.1"/>
    </source>
</evidence>
<dbReference type="AlphaFoldDB" id="A0AA40CIM3"/>
<feature type="compositionally biased region" description="Polar residues" evidence="1">
    <location>
        <begin position="1"/>
        <end position="14"/>
    </location>
</feature>
<sequence>MVQVPTLRNDSPLSSRPVPLFQEGDKEHHALSDDIKSTIALNIKLITDPRLHAEGGKTAAPARASLSVTPWTGRKSQASKKSNACSIDPLVADIRHNMECSSLCSLPDKLLLKIMGQLDLTSLQCLRRTCRTFLRLSSSSQRFRSHHTNDGDDFRLPWQSFSFWTKDRELIRRLERDSSNRRCLECRDRVTRWSWHTYQSVQSLMQAKPCGACEAIHPLAYFSRTERRHMRPRSCIGREGHVRLCEHKVLQWHHVVAAVNRLRETDSQEPTSIALVTCRHPSHLPTHHDSTDPELYPSIIIEHSSSTTIQLAMKWSGHMHLPKRPESGKRFTPTEIAHQLDRFRRGTPAECIAPQSAPGCLPEMKCFDPNRCRCLHYVGFDHISRGWRLARPTPGNNFETCRTDDNARLHALLRPGSRPHAATAPSAHTSQTLLSYPLQTPYGISISISSCSTPDTQRCLNIIYRRTILIADHASRLREAHNLPISHSWMEAIHPNSYRRLMGDDGKDAWDGLACREDPSCANHWRYLERPVLRACALRFRMQGVKGGVNSGGVHVGGVERGMVGGGRG</sequence>
<dbReference type="Pfam" id="PF12937">
    <property type="entry name" value="F-box-like"/>
    <property type="match status" value="1"/>
</dbReference>
<dbReference type="EMBL" id="JAULSV010000007">
    <property type="protein sequence ID" value="KAK0639770.1"/>
    <property type="molecule type" value="Genomic_DNA"/>
</dbReference>
<gene>
    <name evidence="3" type="ORF">B0T16DRAFT_463410</name>
</gene>
<proteinExistence type="predicted"/>
<evidence type="ECO:0000313" key="4">
    <source>
        <dbReference type="Proteomes" id="UP001174936"/>
    </source>
</evidence>
<dbReference type="InterPro" id="IPR001810">
    <property type="entry name" value="F-box_dom"/>
</dbReference>